<evidence type="ECO:0000256" key="6">
    <source>
        <dbReference type="ARBA" id="ARBA00022840"/>
    </source>
</evidence>
<dbReference type="InterPro" id="IPR015856">
    <property type="entry name" value="ABC_transpr_CbiO/EcfA_su"/>
</dbReference>
<dbReference type="GO" id="GO:0042626">
    <property type="term" value="F:ATPase-coupled transmembrane transporter activity"/>
    <property type="evidence" value="ECO:0007669"/>
    <property type="project" value="TreeGrafter"/>
</dbReference>
<dbReference type="InterPro" id="IPR017871">
    <property type="entry name" value="ABC_transporter-like_CS"/>
</dbReference>
<dbReference type="EMBL" id="CP000448">
    <property type="protein sequence ID" value="ABI69592.1"/>
    <property type="molecule type" value="Genomic_DNA"/>
</dbReference>
<accession>Q0AUL2</accession>
<dbReference type="PANTHER" id="PTHR43553">
    <property type="entry name" value="HEAVY METAL TRANSPORTER"/>
    <property type="match status" value="1"/>
</dbReference>
<dbReference type="OrthoDB" id="9784332at2"/>
<dbReference type="InterPro" id="IPR003439">
    <property type="entry name" value="ABC_transporter-like_ATP-bd"/>
</dbReference>
<evidence type="ECO:0000259" key="9">
    <source>
        <dbReference type="PROSITE" id="PS50893"/>
    </source>
</evidence>
<dbReference type="AlphaFoldDB" id="Q0AUL2"/>
<keyword evidence="6" id="KW-0067">ATP-binding</keyword>
<evidence type="ECO:0000256" key="2">
    <source>
        <dbReference type="ARBA" id="ARBA00005417"/>
    </source>
</evidence>
<dbReference type="GO" id="GO:0016887">
    <property type="term" value="F:ATP hydrolysis activity"/>
    <property type="evidence" value="ECO:0007669"/>
    <property type="project" value="InterPro"/>
</dbReference>
<keyword evidence="8" id="KW-0472">Membrane</keyword>
<reference evidence="11" key="1">
    <citation type="journal article" date="2010" name="Environ. Microbiol.">
        <title>The genome of Syntrophomonas wolfei: new insights into syntrophic metabolism and biohydrogen production.</title>
        <authorList>
            <person name="Sieber J.R."/>
            <person name="Sims D.R."/>
            <person name="Han C."/>
            <person name="Kim E."/>
            <person name="Lykidis A."/>
            <person name="Lapidus A.L."/>
            <person name="McDonnald E."/>
            <person name="Rohlin L."/>
            <person name="Culley D.E."/>
            <person name="Gunsalus R."/>
            <person name="McInerney M.J."/>
        </authorList>
    </citation>
    <scope>NUCLEOTIDE SEQUENCE [LARGE SCALE GENOMIC DNA]</scope>
    <source>
        <strain evidence="11">DSM 2245B / Goettingen</strain>
    </source>
</reference>
<evidence type="ECO:0000256" key="4">
    <source>
        <dbReference type="ARBA" id="ARBA00022475"/>
    </source>
</evidence>
<dbReference type="PROSITE" id="PS00211">
    <property type="entry name" value="ABC_TRANSPORTER_1"/>
    <property type="match status" value="1"/>
</dbReference>
<organism evidence="10 11">
    <name type="scientific">Syntrophomonas wolfei subsp. wolfei (strain DSM 2245B / Goettingen)</name>
    <dbReference type="NCBI Taxonomy" id="335541"/>
    <lineage>
        <taxon>Bacteria</taxon>
        <taxon>Bacillati</taxon>
        <taxon>Bacillota</taxon>
        <taxon>Clostridia</taxon>
        <taxon>Eubacteriales</taxon>
        <taxon>Syntrophomonadaceae</taxon>
        <taxon>Syntrophomonas</taxon>
    </lineage>
</organism>
<dbReference type="SUPFAM" id="SSF52540">
    <property type="entry name" value="P-loop containing nucleoside triphosphate hydrolases"/>
    <property type="match status" value="1"/>
</dbReference>
<evidence type="ECO:0000256" key="8">
    <source>
        <dbReference type="ARBA" id="ARBA00023136"/>
    </source>
</evidence>
<dbReference type="Pfam" id="PF00005">
    <property type="entry name" value="ABC_tran"/>
    <property type="match status" value="1"/>
</dbReference>
<dbReference type="InterPro" id="IPR050095">
    <property type="entry name" value="ECF_ABC_transporter_ATP-bd"/>
</dbReference>
<dbReference type="RefSeq" id="WP_011641676.1">
    <property type="nucleotide sequence ID" value="NC_008346.1"/>
</dbReference>
<evidence type="ECO:0000256" key="1">
    <source>
        <dbReference type="ARBA" id="ARBA00004202"/>
    </source>
</evidence>
<name>Q0AUL2_SYNWW</name>
<dbReference type="GO" id="GO:0043190">
    <property type="term" value="C:ATP-binding cassette (ABC) transporter complex"/>
    <property type="evidence" value="ECO:0007669"/>
    <property type="project" value="TreeGrafter"/>
</dbReference>
<evidence type="ECO:0000313" key="10">
    <source>
        <dbReference type="EMBL" id="ABI69592.1"/>
    </source>
</evidence>
<dbReference type="Gene3D" id="3.40.50.300">
    <property type="entry name" value="P-loop containing nucleotide triphosphate hydrolases"/>
    <property type="match status" value="1"/>
</dbReference>
<keyword evidence="11" id="KW-1185">Reference proteome</keyword>
<keyword evidence="5" id="KW-0547">Nucleotide-binding</keyword>
<dbReference type="FunFam" id="3.40.50.300:FF:000224">
    <property type="entry name" value="Energy-coupling factor transporter ATP-binding protein EcfA"/>
    <property type="match status" value="1"/>
</dbReference>
<evidence type="ECO:0000256" key="3">
    <source>
        <dbReference type="ARBA" id="ARBA00022448"/>
    </source>
</evidence>
<keyword evidence="3" id="KW-0813">Transport</keyword>
<comment type="similarity">
    <text evidence="2">Belongs to the ABC transporter superfamily.</text>
</comment>
<dbReference type="InterPro" id="IPR027417">
    <property type="entry name" value="P-loop_NTPase"/>
</dbReference>
<dbReference type="CDD" id="cd03225">
    <property type="entry name" value="ABC_cobalt_CbiO_domain1"/>
    <property type="match status" value="1"/>
</dbReference>
<dbReference type="Proteomes" id="UP000001968">
    <property type="component" value="Chromosome"/>
</dbReference>
<dbReference type="KEGG" id="swo:Swol_2301"/>
<dbReference type="eggNOG" id="COG1122">
    <property type="taxonomic scope" value="Bacteria"/>
</dbReference>
<protein>
    <submittedName>
        <fullName evidence="10">Putative ABC transporter</fullName>
    </submittedName>
</protein>
<proteinExistence type="inferred from homology"/>
<dbReference type="PROSITE" id="PS50893">
    <property type="entry name" value="ABC_TRANSPORTER_2"/>
    <property type="match status" value="1"/>
</dbReference>
<gene>
    <name evidence="10" type="ordered locus">Swol_2301</name>
</gene>
<keyword evidence="4" id="KW-1003">Cell membrane</keyword>
<dbReference type="SMART" id="SM00382">
    <property type="entry name" value="AAA"/>
    <property type="match status" value="1"/>
</dbReference>
<comment type="subcellular location">
    <subcellularLocation>
        <location evidence="1">Cell membrane</location>
        <topology evidence="1">Peripheral membrane protein</topology>
    </subcellularLocation>
</comment>
<dbReference type="GO" id="GO:0005524">
    <property type="term" value="F:ATP binding"/>
    <property type="evidence" value="ECO:0007669"/>
    <property type="project" value="UniProtKB-KW"/>
</dbReference>
<feature type="domain" description="ABC transporter" evidence="9">
    <location>
        <begin position="3"/>
        <end position="246"/>
    </location>
</feature>
<dbReference type="HOGENOM" id="CLU_000604_1_22_9"/>
<evidence type="ECO:0000256" key="5">
    <source>
        <dbReference type="ARBA" id="ARBA00022741"/>
    </source>
</evidence>
<keyword evidence="7" id="KW-1278">Translocase</keyword>
<dbReference type="STRING" id="335541.Swol_2301"/>
<evidence type="ECO:0000313" key="11">
    <source>
        <dbReference type="Proteomes" id="UP000001968"/>
    </source>
</evidence>
<evidence type="ECO:0000256" key="7">
    <source>
        <dbReference type="ARBA" id="ARBA00022967"/>
    </source>
</evidence>
<dbReference type="InterPro" id="IPR003593">
    <property type="entry name" value="AAA+_ATPase"/>
</dbReference>
<sequence>MSLRLENISFTYQPGTPFEKTALSGVSLIINDGDFVGITGESGSGKSTLLQVLSGLLFPFAGKLCLNTEVINPGQKKSLNRLRRRVGLVFQFPEEQIFELQVYDEVAFGPRNLGLSRSKVDERVQEAMNHMGLGFEKYSLRHCHSLSGGEKRRLAIAAILAMQPQILLLDEPAAGLDYEGRQVLLQRLDYLNREKGISIVMVSHHYQQLLASCSRILLLDKGRLILDGISSSWLEYLDFLMQQGWELTASQELVYLLTQKGWEFTSSPRSPEETARAVVDFIRRSRQDG</sequence>